<accession>A0A3P5Z154</accession>
<name>A0A3P5Z154_BRACM</name>
<organism evidence="1">
    <name type="scientific">Brassica campestris</name>
    <name type="common">Field mustard</name>
    <dbReference type="NCBI Taxonomy" id="3711"/>
    <lineage>
        <taxon>Eukaryota</taxon>
        <taxon>Viridiplantae</taxon>
        <taxon>Streptophyta</taxon>
        <taxon>Embryophyta</taxon>
        <taxon>Tracheophyta</taxon>
        <taxon>Spermatophyta</taxon>
        <taxon>Magnoliopsida</taxon>
        <taxon>eudicotyledons</taxon>
        <taxon>Gunneridae</taxon>
        <taxon>Pentapetalae</taxon>
        <taxon>rosids</taxon>
        <taxon>malvids</taxon>
        <taxon>Brassicales</taxon>
        <taxon>Brassicaceae</taxon>
        <taxon>Brassiceae</taxon>
        <taxon>Brassica</taxon>
    </lineage>
</organism>
<dbReference type="AlphaFoldDB" id="A0A3P5Z154"/>
<sequence length="37" mass="4141">MDRWGTFISMTWQAPTYSFSNTKQPGADIFAALTLSV</sequence>
<dbReference type="EMBL" id="LR031571">
    <property type="protein sequence ID" value="VDC73797.1"/>
    <property type="molecule type" value="Genomic_DNA"/>
</dbReference>
<protein>
    <submittedName>
        <fullName evidence="1">Uncharacterized protein</fullName>
    </submittedName>
</protein>
<gene>
    <name evidence="1" type="ORF">BRAA01T00299Z</name>
</gene>
<evidence type="ECO:0000313" key="1">
    <source>
        <dbReference type="EMBL" id="VDC73797.1"/>
    </source>
</evidence>
<proteinExistence type="predicted"/>
<reference evidence="1" key="1">
    <citation type="submission" date="2018-11" db="EMBL/GenBank/DDBJ databases">
        <authorList>
            <consortium name="Genoscope - CEA"/>
            <person name="William W."/>
        </authorList>
    </citation>
    <scope>NUCLEOTIDE SEQUENCE</scope>
</reference>